<dbReference type="OrthoDB" id="9781878at2"/>
<dbReference type="Proteomes" id="UP000256913">
    <property type="component" value="Unassembled WGS sequence"/>
</dbReference>
<dbReference type="SUPFAM" id="SSF48208">
    <property type="entry name" value="Six-hairpin glycosidases"/>
    <property type="match status" value="1"/>
</dbReference>
<proteinExistence type="predicted"/>
<dbReference type="Gene3D" id="1.50.10.10">
    <property type="match status" value="1"/>
</dbReference>
<dbReference type="InterPro" id="IPR054491">
    <property type="entry name" value="MGH1-like_GH"/>
</dbReference>
<name>A0A3D9ZUB4_9ACTN</name>
<reference evidence="2 3" key="1">
    <citation type="submission" date="2018-08" db="EMBL/GenBank/DDBJ databases">
        <title>Sequencing the genomes of 1000 actinobacteria strains.</title>
        <authorList>
            <person name="Klenk H.-P."/>
        </authorList>
    </citation>
    <scope>NUCLEOTIDE SEQUENCE [LARGE SCALE GENOMIC DNA]</scope>
    <source>
        <strain evidence="2 3">DSM 44099</strain>
    </source>
</reference>
<dbReference type="Pfam" id="PF22422">
    <property type="entry name" value="MGH1-like_GH"/>
    <property type="match status" value="1"/>
</dbReference>
<evidence type="ECO:0000313" key="3">
    <source>
        <dbReference type="Proteomes" id="UP000256913"/>
    </source>
</evidence>
<protein>
    <recommendedName>
        <fullName evidence="1">Mannosylglycerate hydrolase MGH1-like glycoside hydrolase domain-containing protein</fullName>
    </recommendedName>
</protein>
<keyword evidence="3" id="KW-1185">Reference proteome</keyword>
<dbReference type="RefSeq" id="WP_116071321.1">
    <property type="nucleotide sequence ID" value="NZ_BONB01000003.1"/>
</dbReference>
<dbReference type="InterPro" id="IPR008928">
    <property type="entry name" value="6-hairpin_glycosidase_sf"/>
</dbReference>
<sequence length="693" mass="75142">MEGFPLDDYTPHGYLDIPAHTRRLTPHGVVRSHDLGFRWHFPAYARAYGGRREVYRAGVRIAVDGASAVAGATAPYHSKDLVEFRSGALTVEFHLAGPDVLVARVRGRVGERLTVRADYTRQIGADLGWGESGLVGRRDGDVVLLQGFEDGEAFALWVSDPGGMVAVTTDAGAADRWTAAGLPLSVPGPVTALGEKGDRVDLSAVVEFAGAREHDLTVLLARGRTAAEAREQLAAARDGHRTVRAALVEEDRRFWATAPRLSGDWPAHWRRGLVYDLETLRMMVKPPVGIYRLPWDAMQIQAPRVVLGEAAIDALLLGYADPALAQRLLLGTFADAPEPQVPCSREDGSFNMVAADGSVCGTGPQWGYPWLVLGHLWDANPDRDWLERIYPHLGAYLDWWLAHRADADGWLGHACSWESGQDLSPRFGDQPLGGGHPTYHLRPVDLHAAVAHAARTMARFAWILGRDRDVPGWNALADRYTDNTAKLFTGTRYADVDAGTGTPTEVDDVMLLAPLALGLAGPAETDALRAAVRATDPADLVWPMFAWTAVDAARAAGEHGTAATVAADIVDRAYRFWDARTADDERTLPGIACEYWPLSGRCGGEGYGWGAFGVHLLLGVLVGARFVDGKLLVRPNLPPELRVPGRSYEVSLNHRGRPVPVTLRPRADGCDVEVAGRSVALAWAQEGSWELDG</sequence>
<comment type="caution">
    <text evidence="2">The sequence shown here is derived from an EMBL/GenBank/DDBJ whole genome shotgun (WGS) entry which is preliminary data.</text>
</comment>
<dbReference type="GO" id="GO:0005975">
    <property type="term" value="P:carbohydrate metabolic process"/>
    <property type="evidence" value="ECO:0007669"/>
    <property type="project" value="InterPro"/>
</dbReference>
<evidence type="ECO:0000313" key="2">
    <source>
        <dbReference type="EMBL" id="REG00063.1"/>
    </source>
</evidence>
<evidence type="ECO:0000259" key="1">
    <source>
        <dbReference type="Pfam" id="PF22422"/>
    </source>
</evidence>
<dbReference type="EMBL" id="QUMQ01000001">
    <property type="protein sequence ID" value="REG00063.1"/>
    <property type="molecule type" value="Genomic_DNA"/>
</dbReference>
<dbReference type="AlphaFoldDB" id="A0A3D9ZUB4"/>
<gene>
    <name evidence="2" type="ORF">DFJ67_6109</name>
</gene>
<organism evidence="2 3">
    <name type="scientific">Asanoa ferruginea</name>
    <dbReference type="NCBI Taxonomy" id="53367"/>
    <lineage>
        <taxon>Bacteria</taxon>
        <taxon>Bacillati</taxon>
        <taxon>Actinomycetota</taxon>
        <taxon>Actinomycetes</taxon>
        <taxon>Micromonosporales</taxon>
        <taxon>Micromonosporaceae</taxon>
        <taxon>Asanoa</taxon>
    </lineage>
</organism>
<accession>A0A3D9ZUB4</accession>
<feature type="domain" description="Mannosylglycerate hydrolase MGH1-like glycoside hydrolase" evidence="1">
    <location>
        <begin position="375"/>
        <end position="531"/>
    </location>
</feature>
<dbReference type="InterPro" id="IPR012341">
    <property type="entry name" value="6hp_glycosidase-like_sf"/>
</dbReference>